<name>A0A3S3PJ26_9SPHI</name>
<dbReference type="RefSeq" id="WP_113646368.1">
    <property type="nucleotide sequence ID" value="NZ_QMHN01000001.1"/>
</dbReference>
<evidence type="ECO:0008006" key="4">
    <source>
        <dbReference type="Google" id="ProtNLM"/>
    </source>
</evidence>
<reference evidence="2 3" key="1">
    <citation type="submission" date="2018-06" db="EMBL/GenBank/DDBJ databases">
        <title>Pedobacter endophyticus sp. nov., an endophytic bacterium isolated from a leaf of Triticum aestivum.</title>
        <authorList>
            <person name="Zhang L."/>
        </authorList>
    </citation>
    <scope>NUCLEOTIDE SEQUENCE [LARGE SCALE GENOMIC DNA]</scope>
    <source>
        <strain evidence="2 3">CM134L-2</strain>
    </source>
</reference>
<protein>
    <recommendedName>
        <fullName evidence="4">DUF4468 domain-containing protein</fullName>
    </recommendedName>
</protein>
<evidence type="ECO:0000313" key="3">
    <source>
        <dbReference type="Proteomes" id="UP000284120"/>
    </source>
</evidence>
<accession>A0A3S3PJ26</accession>
<evidence type="ECO:0000256" key="1">
    <source>
        <dbReference type="SAM" id="SignalP"/>
    </source>
</evidence>
<feature type="chain" id="PRO_5018543066" description="DUF4468 domain-containing protein" evidence="1">
    <location>
        <begin position="22"/>
        <end position="178"/>
    </location>
</feature>
<dbReference type="AlphaFoldDB" id="A0A3S3PJ26"/>
<sequence>MKILRTLFLFFLCVSINSAFAQTKEETEQWINGKMKLYQGTETTYKAESLDFYRSFENFKLNDGKISVEIKQRSYSKGRQKEVRNTVQKAIDMPVNMISYVSFKYDKRFNAVELTIAFVQGYYYDNHRKGFHQGDPIDEKGMDDLIFYIPNKEDNIGERLEKAFKHYATFFPKEKETF</sequence>
<evidence type="ECO:0000313" key="2">
    <source>
        <dbReference type="EMBL" id="RWU10886.1"/>
    </source>
</evidence>
<keyword evidence="3" id="KW-1185">Reference proteome</keyword>
<feature type="signal peptide" evidence="1">
    <location>
        <begin position="1"/>
        <end position="21"/>
    </location>
</feature>
<dbReference type="OrthoDB" id="1416170at2"/>
<dbReference type="EMBL" id="SAYW01000001">
    <property type="protein sequence ID" value="RWU10886.1"/>
    <property type="molecule type" value="Genomic_DNA"/>
</dbReference>
<proteinExistence type="predicted"/>
<comment type="caution">
    <text evidence="2">The sequence shown here is derived from an EMBL/GenBank/DDBJ whole genome shotgun (WGS) entry which is preliminary data.</text>
</comment>
<dbReference type="Proteomes" id="UP000284120">
    <property type="component" value="Unassembled WGS sequence"/>
</dbReference>
<keyword evidence="1" id="KW-0732">Signal</keyword>
<organism evidence="2 3">
    <name type="scientific">Pedobacter chitinilyticus</name>
    <dbReference type="NCBI Taxonomy" id="2233776"/>
    <lineage>
        <taxon>Bacteria</taxon>
        <taxon>Pseudomonadati</taxon>
        <taxon>Bacteroidota</taxon>
        <taxon>Sphingobacteriia</taxon>
        <taxon>Sphingobacteriales</taxon>
        <taxon>Sphingobacteriaceae</taxon>
        <taxon>Pedobacter</taxon>
    </lineage>
</organism>
<gene>
    <name evidence="2" type="ORF">DPV69_06025</name>
</gene>